<keyword evidence="3" id="KW-1185">Reference proteome</keyword>
<organism evidence="2 3">
    <name type="scientific">Luteolibacter rhizosphaerae</name>
    <dbReference type="NCBI Taxonomy" id="2989719"/>
    <lineage>
        <taxon>Bacteria</taxon>
        <taxon>Pseudomonadati</taxon>
        <taxon>Verrucomicrobiota</taxon>
        <taxon>Verrucomicrobiia</taxon>
        <taxon>Verrucomicrobiales</taxon>
        <taxon>Verrucomicrobiaceae</taxon>
        <taxon>Luteolibacter</taxon>
    </lineage>
</organism>
<name>A0ABT3GAH6_9BACT</name>
<gene>
    <name evidence="2" type="ORF">OJ996_23785</name>
</gene>
<dbReference type="RefSeq" id="WP_264516210.1">
    <property type="nucleotide sequence ID" value="NZ_JAPDDR010000017.1"/>
</dbReference>
<reference evidence="2" key="1">
    <citation type="submission" date="2022-10" db="EMBL/GenBank/DDBJ databases">
        <title>Luteolibacter sp. GHJ8, whole genome shotgun sequencing project.</title>
        <authorList>
            <person name="Zhao G."/>
            <person name="Shen L."/>
        </authorList>
    </citation>
    <scope>NUCLEOTIDE SEQUENCE</scope>
    <source>
        <strain evidence="2">GHJ8</strain>
    </source>
</reference>
<accession>A0ABT3GAH6</accession>
<evidence type="ECO:0000313" key="2">
    <source>
        <dbReference type="EMBL" id="MCW1916629.1"/>
    </source>
</evidence>
<sequence length="777" mass="85136">MFLRLTLLFAAFLPLLAAAHPMDESFVWGNQTVATATGVDPQYGGVVCDLTLSESRYPFVAYGTTNPASLRSVRWRNGNKIDEPILTTSGEVTAVQVQATGRDIVMIHEVRTYYPVNFAWGHTLYYSRLKESAWSTPEPILTSSGGHSFDLDLAPDGTPLVAINCPLYTGYPSSDEVRLYRRQASAWTYELVRPVVDYASVSSVRLAILPDGQPHIAYIEYSPISGGPPNHTRHASRLNGTWSSTTILQGNLGAFACGRDGILRVAGAGAYREFRNGSWSSIEQPGEPWASGTRDSLAASTDGTVYLVGMMELRVRRQGVWSTFPTTTHHRVLVDDNGIPHLLGAKGSLVRHQTRIPSSWNHSDITVVGSPDARLLGVVAPVNDDPRVYAYHFEDPAGNREYSLANGSWTNASVAHQTAQVEYVRQPGGPLHALSGAFHWFGSRTSLTSDPIPVNTGGSSSTAIYSLALDSAGNPHATFPVYISGSGNWIYYAAKRNGSWQTSQVAAVSATTHSAVAVDSQEVPHILTSDGFYKKVGATWQREFQLSNVRYTCLVATADGNLHGLYVSDSALFTFTGKNGNYRIERLDEGIGHSSRPSLALAKGRPIAAWVSTREYPRSYMLNFAEYVGNYWRQETVVPIAENQEYGDEVRVTADPSGQVYLVAPRSYVVSSTIKNRLLLHKRLITAPATPDRPLRPVMNPARPREFHLPLPLASLPLEFQASTDLSTWTTLLDLSAHPALPAAPDSIEIRGDGFRNDLIYRAPADARQRFVRIAEK</sequence>
<protein>
    <submittedName>
        <fullName evidence="2">BNR repeat-containing protein</fullName>
    </submittedName>
</protein>
<dbReference type="EMBL" id="JAPDDR010000017">
    <property type="protein sequence ID" value="MCW1916629.1"/>
    <property type="molecule type" value="Genomic_DNA"/>
</dbReference>
<keyword evidence="1" id="KW-0732">Signal</keyword>
<feature type="signal peptide" evidence="1">
    <location>
        <begin position="1"/>
        <end position="19"/>
    </location>
</feature>
<proteinExistence type="predicted"/>
<evidence type="ECO:0000256" key="1">
    <source>
        <dbReference type="SAM" id="SignalP"/>
    </source>
</evidence>
<dbReference type="SUPFAM" id="SSF89372">
    <property type="entry name" value="Fucose-specific lectin"/>
    <property type="match status" value="1"/>
</dbReference>
<comment type="caution">
    <text evidence="2">The sequence shown here is derived from an EMBL/GenBank/DDBJ whole genome shotgun (WGS) entry which is preliminary data.</text>
</comment>
<evidence type="ECO:0000313" key="3">
    <source>
        <dbReference type="Proteomes" id="UP001165653"/>
    </source>
</evidence>
<feature type="chain" id="PRO_5045996437" evidence="1">
    <location>
        <begin position="20"/>
        <end position="777"/>
    </location>
</feature>
<dbReference type="Proteomes" id="UP001165653">
    <property type="component" value="Unassembled WGS sequence"/>
</dbReference>